<dbReference type="EMBL" id="CALTRL010001945">
    <property type="protein sequence ID" value="CAH7674213.1"/>
    <property type="molecule type" value="Genomic_DNA"/>
</dbReference>
<evidence type="ECO:0000256" key="2">
    <source>
        <dbReference type="SAM" id="MobiDB-lite"/>
    </source>
</evidence>
<dbReference type="AlphaFoldDB" id="A0AAV0AXK6"/>
<dbReference type="Proteomes" id="UP001153365">
    <property type="component" value="Unassembled WGS sequence"/>
</dbReference>
<evidence type="ECO:0008006" key="5">
    <source>
        <dbReference type="Google" id="ProtNLM"/>
    </source>
</evidence>
<evidence type="ECO:0000313" key="4">
    <source>
        <dbReference type="Proteomes" id="UP001153365"/>
    </source>
</evidence>
<reference evidence="3" key="1">
    <citation type="submission" date="2022-06" db="EMBL/GenBank/DDBJ databases">
        <authorList>
            <consortium name="SYNGENTA / RWTH Aachen University"/>
        </authorList>
    </citation>
    <scope>NUCLEOTIDE SEQUENCE</scope>
</reference>
<feature type="region of interest" description="Disordered" evidence="2">
    <location>
        <begin position="181"/>
        <end position="209"/>
    </location>
</feature>
<gene>
    <name evidence="3" type="ORF">PPACK8108_LOCUS9125</name>
</gene>
<proteinExistence type="predicted"/>
<accession>A0AAV0AXK6</accession>
<evidence type="ECO:0000313" key="3">
    <source>
        <dbReference type="EMBL" id="CAH7674213.1"/>
    </source>
</evidence>
<name>A0AAV0AXK6_PHAPC</name>
<feature type="coiled-coil region" evidence="1">
    <location>
        <begin position="132"/>
        <end position="166"/>
    </location>
</feature>
<organism evidence="3 4">
    <name type="scientific">Phakopsora pachyrhizi</name>
    <name type="common">Asian soybean rust disease fungus</name>
    <dbReference type="NCBI Taxonomy" id="170000"/>
    <lineage>
        <taxon>Eukaryota</taxon>
        <taxon>Fungi</taxon>
        <taxon>Dikarya</taxon>
        <taxon>Basidiomycota</taxon>
        <taxon>Pucciniomycotina</taxon>
        <taxon>Pucciniomycetes</taxon>
        <taxon>Pucciniales</taxon>
        <taxon>Phakopsoraceae</taxon>
        <taxon>Phakopsora</taxon>
    </lineage>
</organism>
<comment type="caution">
    <text evidence="3">The sequence shown here is derived from an EMBL/GenBank/DDBJ whole genome shotgun (WGS) entry which is preliminary data.</text>
</comment>
<keyword evidence="1" id="KW-0175">Coiled coil</keyword>
<evidence type="ECO:0000256" key="1">
    <source>
        <dbReference type="SAM" id="Coils"/>
    </source>
</evidence>
<sequence>MTTEATWYLGNSPGYLGQNNKHLNYVCNQGLPLAVLNHRSYHPSSRSSSSLLDDLRSESFHKIKDSPFKPLQKLEDLCQSPYLKDGLIASTSFQTSVKKADEQDQKSKFGVERTSVKNLYQSLVVKASLSELEVLRKEHEKASKLKEEAAEKLKVLRSLKKEAEDDLFDLVSRKTSMSRRTSVVGSPLPTRVPSISAGSTTDKRKISPTSYETVTQGSLIKPRTEHEELMRYIPQPLQRLIEKIDNPPIDGDCGYTCVAWSSGQGRGISTPELIRKHLSKMYEIIEGRNIDDDIRNTKAGKSAGVAGWLKMQLFGYAIANHLRRLLYYFSLDSMHTYLPTSSSYLGYPPFCMAFVNLSHYVVLHFKKLNGFIPAPPIDGWLLRKKDHLACLLIHPEPYQITMESDEDNNLMISSSKKSGETPPQILENLISSMPNRMHEDIGENFRSRLQPPALGINFHLEVLSYCESPIDVKQIIKGPMIFSESKKRVVDYSEMTSSIATKSLELVQNHLRKIKKPKFQVFHQPEPIAENLDEVYFLNMQNSFISEFRDTVKSFERAKSLRKVPYDITKFGYNELNGNKFFSMEELALRSLDYLSQASSEINGVGKTIVREVLKDKEVLEIIKSRFTNVFMHPKLGTDLYVDFEDFVKHNEWTKGISNIFSGIRLLF</sequence>
<protein>
    <recommendedName>
        <fullName evidence="5">OTU domain-containing protein</fullName>
    </recommendedName>
</protein>
<keyword evidence="4" id="KW-1185">Reference proteome</keyword>